<gene>
    <name evidence="7" type="ORF">FHR33_006181</name>
</gene>
<evidence type="ECO:0000256" key="4">
    <source>
        <dbReference type="ARBA" id="ARBA00023136"/>
    </source>
</evidence>
<dbReference type="GeneID" id="95392474"/>
<evidence type="ECO:0000256" key="3">
    <source>
        <dbReference type="ARBA" id="ARBA00022989"/>
    </source>
</evidence>
<dbReference type="Proteomes" id="UP000579945">
    <property type="component" value="Unassembled WGS sequence"/>
</dbReference>
<feature type="transmembrane region" description="Helical" evidence="5">
    <location>
        <begin position="6"/>
        <end position="26"/>
    </location>
</feature>
<feature type="transmembrane region" description="Helical" evidence="5">
    <location>
        <begin position="47"/>
        <end position="67"/>
    </location>
</feature>
<dbReference type="Pfam" id="PF07291">
    <property type="entry name" value="MauE"/>
    <property type="match status" value="1"/>
</dbReference>
<evidence type="ECO:0000313" key="7">
    <source>
        <dbReference type="EMBL" id="MBB3730321.1"/>
    </source>
</evidence>
<dbReference type="InterPro" id="IPR009908">
    <property type="entry name" value="Methylamine_util_MauE"/>
</dbReference>
<evidence type="ECO:0000256" key="5">
    <source>
        <dbReference type="SAM" id="Phobius"/>
    </source>
</evidence>
<comment type="subcellular location">
    <subcellularLocation>
        <location evidence="1">Membrane</location>
        <topology evidence="1">Multi-pass membrane protein</topology>
    </subcellularLocation>
</comment>
<dbReference type="EMBL" id="JACIBV010000001">
    <property type="protein sequence ID" value="MBB3730321.1"/>
    <property type="molecule type" value="Genomic_DNA"/>
</dbReference>
<keyword evidence="4 5" id="KW-0472">Membrane</keyword>
<evidence type="ECO:0000313" key="8">
    <source>
        <dbReference type="Proteomes" id="UP000579945"/>
    </source>
</evidence>
<organism evidence="7 8">
    <name type="scientific">Nonomuraea dietziae</name>
    <dbReference type="NCBI Taxonomy" id="65515"/>
    <lineage>
        <taxon>Bacteria</taxon>
        <taxon>Bacillati</taxon>
        <taxon>Actinomycetota</taxon>
        <taxon>Actinomycetes</taxon>
        <taxon>Streptosporangiales</taxon>
        <taxon>Streptosporangiaceae</taxon>
        <taxon>Nonomuraea</taxon>
    </lineage>
</organism>
<keyword evidence="8" id="KW-1185">Reference proteome</keyword>
<protein>
    <recommendedName>
        <fullName evidence="6">Methylamine utilisation protein MauE domain-containing protein</fullName>
    </recommendedName>
</protein>
<dbReference type="RefSeq" id="WP_183654858.1">
    <property type="nucleotide sequence ID" value="NZ_BAAAXX010000091.1"/>
</dbReference>
<evidence type="ECO:0000256" key="2">
    <source>
        <dbReference type="ARBA" id="ARBA00022692"/>
    </source>
</evidence>
<sequence>MQGIAALQPYVIAAFLIWAAVLKLFTRRMRSQAGRTALARLVGTARAIPTLRLIGLAELLVAAVLFLPPVSPWEGTAAAALSTGFLAYLAYSSLAAPTSSCGCLGTHSQPVNWRAFARAGLLLAMSVTAISARPFHPSTPLLLLGLAEALALLGLSPELDRHWLIPLRRLSVRLRKPLAVRPSRDVPLEASLRVLYLSPAYCTASARLTSDVQDVWDEDGVRFASYAAGHRTAVFAIPLSGDDPRTVRVALVEEPTPA</sequence>
<evidence type="ECO:0000259" key="6">
    <source>
        <dbReference type="Pfam" id="PF07291"/>
    </source>
</evidence>
<comment type="caution">
    <text evidence="7">The sequence shown here is derived from an EMBL/GenBank/DDBJ whole genome shotgun (WGS) entry which is preliminary data.</text>
</comment>
<feature type="domain" description="Methylamine utilisation protein MauE" evidence="6">
    <location>
        <begin position="3"/>
        <end position="130"/>
    </location>
</feature>
<reference evidence="7 8" key="1">
    <citation type="submission" date="2020-08" db="EMBL/GenBank/DDBJ databases">
        <title>Sequencing the genomes of 1000 actinobacteria strains.</title>
        <authorList>
            <person name="Klenk H.-P."/>
        </authorList>
    </citation>
    <scope>NUCLEOTIDE SEQUENCE [LARGE SCALE GENOMIC DNA]</scope>
    <source>
        <strain evidence="7 8">DSM 44320</strain>
    </source>
</reference>
<dbReference type="AlphaFoldDB" id="A0A7W5V4C0"/>
<dbReference type="GO" id="GO:0030416">
    <property type="term" value="P:methylamine metabolic process"/>
    <property type="evidence" value="ECO:0007669"/>
    <property type="project" value="InterPro"/>
</dbReference>
<accession>A0A7W5V4C0</accession>
<keyword evidence="2 5" id="KW-0812">Transmembrane</keyword>
<name>A0A7W5V4C0_9ACTN</name>
<evidence type="ECO:0000256" key="1">
    <source>
        <dbReference type="ARBA" id="ARBA00004141"/>
    </source>
</evidence>
<proteinExistence type="predicted"/>
<keyword evidence="3 5" id="KW-1133">Transmembrane helix</keyword>
<dbReference type="GO" id="GO:0016020">
    <property type="term" value="C:membrane"/>
    <property type="evidence" value="ECO:0007669"/>
    <property type="project" value="UniProtKB-SubCell"/>
</dbReference>